<evidence type="ECO:0000259" key="6">
    <source>
        <dbReference type="PROSITE" id="PS50109"/>
    </source>
</evidence>
<evidence type="ECO:0000256" key="5">
    <source>
        <dbReference type="SAM" id="MobiDB-lite"/>
    </source>
</evidence>
<feature type="region of interest" description="Disordered" evidence="5">
    <location>
        <begin position="149"/>
        <end position="171"/>
    </location>
</feature>
<keyword evidence="8" id="KW-1185">Reference proteome</keyword>
<comment type="caution">
    <text evidence="7">The sequence shown here is derived from an EMBL/GenBank/DDBJ whole genome shotgun (WGS) entry which is preliminary data.</text>
</comment>
<dbReference type="PANTHER" id="PTHR43065:SF50">
    <property type="entry name" value="HISTIDINE KINASE"/>
    <property type="match status" value="1"/>
</dbReference>
<dbReference type="Proteomes" id="UP001526426">
    <property type="component" value="Unassembled WGS sequence"/>
</dbReference>
<evidence type="ECO:0000256" key="4">
    <source>
        <dbReference type="ARBA" id="ARBA00023012"/>
    </source>
</evidence>
<gene>
    <name evidence="7" type="ORF">K4A83_02880</name>
</gene>
<accession>A0ABT3L1Z8</accession>
<dbReference type="Gene3D" id="1.10.287.130">
    <property type="match status" value="1"/>
</dbReference>
<dbReference type="RefSeq" id="WP_265262887.1">
    <property type="nucleotide sequence ID" value="NZ_JAIHOM010000009.1"/>
</dbReference>
<dbReference type="PANTHER" id="PTHR43065">
    <property type="entry name" value="SENSOR HISTIDINE KINASE"/>
    <property type="match status" value="1"/>
</dbReference>
<evidence type="ECO:0000256" key="1">
    <source>
        <dbReference type="ARBA" id="ARBA00000085"/>
    </source>
</evidence>
<keyword evidence="3 7" id="KW-0418">Kinase</keyword>
<dbReference type="InterPro" id="IPR003594">
    <property type="entry name" value="HATPase_dom"/>
</dbReference>
<dbReference type="PRINTS" id="PR00344">
    <property type="entry name" value="BCTRLSENSOR"/>
</dbReference>
<comment type="catalytic activity">
    <reaction evidence="1">
        <text>ATP + protein L-histidine = ADP + protein N-phospho-L-histidine.</text>
        <dbReference type="EC" id="2.7.13.3"/>
    </reaction>
</comment>
<dbReference type="SUPFAM" id="SSF55874">
    <property type="entry name" value="ATPase domain of HSP90 chaperone/DNA topoisomerase II/histidine kinase"/>
    <property type="match status" value="1"/>
</dbReference>
<evidence type="ECO:0000313" key="8">
    <source>
        <dbReference type="Proteomes" id="UP001526426"/>
    </source>
</evidence>
<name>A0ABT3L1Z8_9CYAN</name>
<keyword evidence="4" id="KW-0902">Two-component regulatory system</keyword>
<dbReference type="EMBL" id="JAIHOM010000009">
    <property type="protein sequence ID" value="MCW6035217.1"/>
    <property type="molecule type" value="Genomic_DNA"/>
</dbReference>
<dbReference type="EC" id="2.7.13.3" evidence="2"/>
<dbReference type="Gene3D" id="3.30.565.10">
    <property type="entry name" value="Histidine kinase-like ATPase, C-terminal domain"/>
    <property type="match status" value="1"/>
</dbReference>
<dbReference type="InterPro" id="IPR005467">
    <property type="entry name" value="His_kinase_dom"/>
</dbReference>
<dbReference type="SMART" id="SM00387">
    <property type="entry name" value="HATPase_c"/>
    <property type="match status" value="1"/>
</dbReference>
<sequence>MLNLDQTLKISESLFSPSQQGDLLRAVMTVVLTEGGGQKAGLVWNVAGSLRVMAIARAATPPSITCYDTAPLPLTDCPDLPLSLIEQVWTSQQVTIASEGASIYCAPLNRQNIPLGVLYVELANSEGREGIEEEHLRLITQQSAIALSRNHSAPTTSQSAPTPTSSSDTDTLKRTQNQLMQSAKMSMLGHLVGGVTHEINNSVNFISGNLVYAKEYLEQLVEIVNAYQENYPEPAADVEDLIEEYDLEFLLEDLPKLLNSMQTGASRMQSILLSLSNFARADESDIKDVNIHDIVDSLEVILHNQLKAKGAELEIEVVKNYGDIPITQGYPGQLNQVLMNLFSNAIDALTTVRLGQTDRKPTITITTEKTQSNQIKITFSDTGDGIPEDILPQIFQPFFTTKSSEQGTGLGLSMSQEIITQNHKGTLTCESQIGQGTTFFIEIPIRY</sequence>
<organism evidence="7 8">
    <name type="scientific">Spirulina subsalsa FACHB-351</name>
    <dbReference type="NCBI Taxonomy" id="234711"/>
    <lineage>
        <taxon>Bacteria</taxon>
        <taxon>Bacillati</taxon>
        <taxon>Cyanobacteriota</taxon>
        <taxon>Cyanophyceae</taxon>
        <taxon>Spirulinales</taxon>
        <taxon>Spirulinaceae</taxon>
        <taxon>Spirulina</taxon>
    </lineage>
</organism>
<keyword evidence="3 7" id="KW-0808">Transferase</keyword>
<feature type="domain" description="Histidine kinase" evidence="6">
    <location>
        <begin position="194"/>
        <end position="447"/>
    </location>
</feature>
<feature type="compositionally biased region" description="Low complexity" evidence="5">
    <location>
        <begin position="152"/>
        <end position="169"/>
    </location>
</feature>
<protein>
    <recommendedName>
        <fullName evidence="2">histidine kinase</fullName>
        <ecNumber evidence="2">2.7.13.3</ecNumber>
    </recommendedName>
</protein>
<dbReference type="InterPro" id="IPR004358">
    <property type="entry name" value="Sig_transdc_His_kin-like_C"/>
</dbReference>
<dbReference type="InterPro" id="IPR036890">
    <property type="entry name" value="HATPase_C_sf"/>
</dbReference>
<evidence type="ECO:0000256" key="3">
    <source>
        <dbReference type="ARBA" id="ARBA00022777"/>
    </source>
</evidence>
<dbReference type="GO" id="GO:0016301">
    <property type="term" value="F:kinase activity"/>
    <property type="evidence" value="ECO:0007669"/>
    <property type="project" value="UniProtKB-KW"/>
</dbReference>
<reference evidence="7 8" key="1">
    <citation type="submission" date="2021-08" db="EMBL/GenBank/DDBJ databases">
        <title>Draft genome sequence of Spirulina subsalsa with high tolerance to salinity and hype-accumulation of phycocyanin.</title>
        <authorList>
            <person name="Pei H."/>
            <person name="Jiang L."/>
        </authorList>
    </citation>
    <scope>NUCLEOTIDE SEQUENCE [LARGE SCALE GENOMIC DNA]</scope>
    <source>
        <strain evidence="7 8">FACHB-351</strain>
    </source>
</reference>
<dbReference type="PROSITE" id="PS50109">
    <property type="entry name" value="HIS_KIN"/>
    <property type="match status" value="1"/>
</dbReference>
<evidence type="ECO:0000313" key="7">
    <source>
        <dbReference type="EMBL" id="MCW6035217.1"/>
    </source>
</evidence>
<evidence type="ECO:0000256" key="2">
    <source>
        <dbReference type="ARBA" id="ARBA00012438"/>
    </source>
</evidence>
<proteinExistence type="predicted"/>
<dbReference type="Pfam" id="PF02518">
    <property type="entry name" value="HATPase_c"/>
    <property type="match status" value="1"/>
</dbReference>